<accession>A0A813INW4</accession>
<name>A0A813INW4_POLGL</name>
<gene>
    <name evidence="1" type="ORF">PGLA2088_LOCUS11206</name>
</gene>
<dbReference type="EMBL" id="CAJNNW010012852">
    <property type="protein sequence ID" value="CAE8654774.1"/>
    <property type="molecule type" value="Genomic_DNA"/>
</dbReference>
<evidence type="ECO:0008006" key="3">
    <source>
        <dbReference type="Google" id="ProtNLM"/>
    </source>
</evidence>
<dbReference type="AlphaFoldDB" id="A0A813INW4"/>
<evidence type="ECO:0000313" key="1">
    <source>
        <dbReference type="EMBL" id="CAE8654774.1"/>
    </source>
</evidence>
<dbReference type="Proteomes" id="UP000626109">
    <property type="component" value="Unassembled WGS sequence"/>
</dbReference>
<evidence type="ECO:0000313" key="2">
    <source>
        <dbReference type="Proteomes" id="UP000626109"/>
    </source>
</evidence>
<comment type="caution">
    <text evidence="1">The sequence shown here is derived from an EMBL/GenBank/DDBJ whole genome shotgun (WGS) entry which is preliminary data.</text>
</comment>
<sequence length="98" mass="10908">VLGINTATAGLFWIDKQKAHSKQWRVSEAALCCTALLGGWPAGYLAMKVLRHKTVKGSFRRKYAAATGCNIALLLALHPRSRATGLRHLEHLRKVRFK</sequence>
<dbReference type="Pfam" id="PF06961">
    <property type="entry name" value="DUF1294"/>
    <property type="match status" value="1"/>
</dbReference>
<organism evidence="1 2">
    <name type="scientific">Polarella glacialis</name>
    <name type="common">Dinoflagellate</name>
    <dbReference type="NCBI Taxonomy" id="89957"/>
    <lineage>
        <taxon>Eukaryota</taxon>
        <taxon>Sar</taxon>
        <taxon>Alveolata</taxon>
        <taxon>Dinophyceae</taxon>
        <taxon>Suessiales</taxon>
        <taxon>Suessiaceae</taxon>
        <taxon>Polarella</taxon>
    </lineage>
</organism>
<proteinExistence type="predicted"/>
<protein>
    <recommendedName>
        <fullName evidence="3">DUF1294 domain-containing protein</fullName>
    </recommendedName>
</protein>
<feature type="non-terminal residue" evidence="1">
    <location>
        <position position="1"/>
    </location>
</feature>
<dbReference type="InterPro" id="IPR010718">
    <property type="entry name" value="DUF1294"/>
</dbReference>
<reference evidence="1" key="1">
    <citation type="submission" date="2021-02" db="EMBL/GenBank/DDBJ databases">
        <authorList>
            <person name="Dougan E. K."/>
            <person name="Rhodes N."/>
            <person name="Thang M."/>
            <person name="Chan C."/>
        </authorList>
    </citation>
    <scope>NUCLEOTIDE SEQUENCE</scope>
</reference>